<evidence type="ECO:0000313" key="4">
    <source>
        <dbReference type="EMBL" id="QCI27570.1"/>
    </source>
</evidence>
<comment type="catalytic activity">
    <reaction evidence="2">
        <text>2 GTP = 3',3'-c-di-GMP + 2 diphosphate</text>
        <dbReference type="Rhea" id="RHEA:24898"/>
        <dbReference type="ChEBI" id="CHEBI:33019"/>
        <dbReference type="ChEBI" id="CHEBI:37565"/>
        <dbReference type="ChEBI" id="CHEBI:58805"/>
        <dbReference type="EC" id="2.7.7.65"/>
    </reaction>
</comment>
<dbReference type="PANTHER" id="PTHR45138:SF9">
    <property type="entry name" value="DIGUANYLATE CYCLASE DGCM-RELATED"/>
    <property type="match status" value="1"/>
</dbReference>
<gene>
    <name evidence="4" type="ORF">C6V80_00910</name>
    <name evidence="5" type="ORF">EDC58_1242</name>
</gene>
<dbReference type="FunFam" id="3.30.70.270:FF:000001">
    <property type="entry name" value="Diguanylate cyclase domain protein"/>
    <property type="match status" value="1"/>
</dbReference>
<name>A0AAJ4RDD6_9BACT</name>
<dbReference type="GO" id="GO:0043709">
    <property type="term" value="P:cell adhesion involved in single-species biofilm formation"/>
    <property type="evidence" value="ECO:0007669"/>
    <property type="project" value="TreeGrafter"/>
</dbReference>
<dbReference type="Pfam" id="PF00990">
    <property type="entry name" value="GGDEF"/>
    <property type="match status" value="1"/>
</dbReference>
<organism evidence="5 6">
    <name type="scientific">Caminibacter pacificus</name>
    <dbReference type="NCBI Taxonomy" id="1424653"/>
    <lineage>
        <taxon>Bacteria</taxon>
        <taxon>Pseudomonadati</taxon>
        <taxon>Campylobacterota</taxon>
        <taxon>Epsilonproteobacteria</taxon>
        <taxon>Nautiliales</taxon>
        <taxon>Nautiliaceae</taxon>
        <taxon>Caminibacter</taxon>
    </lineage>
</organism>
<dbReference type="NCBIfam" id="TIGR00254">
    <property type="entry name" value="GGDEF"/>
    <property type="match status" value="1"/>
</dbReference>
<accession>A0AAJ4RDD6</accession>
<dbReference type="Proteomes" id="UP000272781">
    <property type="component" value="Unassembled WGS sequence"/>
</dbReference>
<dbReference type="SMART" id="SM00267">
    <property type="entry name" value="GGDEF"/>
    <property type="match status" value="1"/>
</dbReference>
<dbReference type="GO" id="GO:0005886">
    <property type="term" value="C:plasma membrane"/>
    <property type="evidence" value="ECO:0007669"/>
    <property type="project" value="TreeGrafter"/>
</dbReference>
<sequence>MEKYKFGESEVFSSFPITKSFFDKWIKNRCGKVESDDKKFCVIREDDNTYLISSSKCFNSYISKLTENAIFDSLTGAYNKKEILEALKKQLENYIRYKKEPFSVMIFDIDFFKKVNDTYGHLAGDFILKEFVKIIKKLIRKSDILGRFGGEEFVLILPNTKISGAMKLAERIKNAIENHTFNFNSTPIKVTTSIGITSASLTDSVDSLLARADEALYEAKRKGRNRIEYR</sequence>
<dbReference type="AlphaFoldDB" id="A0AAJ4RDD6"/>
<dbReference type="Proteomes" id="UP000298805">
    <property type="component" value="Chromosome"/>
</dbReference>
<evidence type="ECO:0000259" key="3">
    <source>
        <dbReference type="PROSITE" id="PS50887"/>
    </source>
</evidence>
<dbReference type="EMBL" id="RJVK01000002">
    <property type="protein sequence ID" value="ROR40252.1"/>
    <property type="molecule type" value="Genomic_DNA"/>
</dbReference>
<dbReference type="PROSITE" id="PS50887">
    <property type="entry name" value="GGDEF"/>
    <property type="match status" value="1"/>
</dbReference>
<reference evidence="5 6" key="2">
    <citation type="submission" date="2018-11" db="EMBL/GenBank/DDBJ databases">
        <title>Genomic Encyclopedia of Type Strains, Phase IV (KMG-IV): sequencing the most valuable type-strain genomes for metagenomic binning, comparative biology and taxonomic classification.</title>
        <authorList>
            <person name="Goeker M."/>
        </authorList>
    </citation>
    <scope>NUCLEOTIDE SEQUENCE [LARGE SCALE GENOMIC DNA]</scope>
    <source>
        <strain evidence="5 6">DSM 27783</strain>
    </source>
</reference>
<evidence type="ECO:0000256" key="1">
    <source>
        <dbReference type="ARBA" id="ARBA00012528"/>
    </source>
</evidence>
<dbReference type="InterPro" id="IPR029787">
    <property type="entry name" value="Nucleotide_cyclase"/>
</dbReference>
<evidence type="ECO:0000256" key="2">
    <source>
        <dbReference type="ARBA" id="ARBA00034247"/>
    </source>
</evidence>
<dbReference type="EMBL" id="CP027432">
    <property type="protein sequence ID" value="QCI27570.1"/>
    <property type="molecule type" value="Genomic_DNA"/>
</dbReference>
<reference evidence="7" key="1">
    <citation type="submission" date="2018-03" db="EMBL/GenBank/DDBJ databases">
        <title>A comparative analysis of the Nautiliaceae.</title>
        <authorList>
            <person name="Grosche A."/>
            <person name="Smedile F."/>
            <person name="Vetriani C."/>
        </authorList>
    </citation>
    <scope>NUCLEOTIDE SEQUENCE [LARGE SCALE GENOMIC DNA]</scope>
    <source>
        <strain evidence="7">TB6</strain>
    </source>
</reference>
<dbReference type="PANTHER" id="PTHR45138">
    <property type="entry name" value="REGULATORY COMPONENTS OF SENSORY TRANSDUCTION SYSTEM"/>
    <property type="match status" value="1"/>
</dbReference>
<evidence type="ECO:0000313" key="7">
    <source>
        <dbReference type="Proteomes" id="UP000298805"/>
    </source>
</evidence>
<dbReference type="CDD" id="cd01949">
    <property type="entry name" value="GGDEF"/>
    <property type="match status" value="1"/>
</dbReference>
<dbReference type="Gene3D" id="3.30.70.270">
    <property type="match status" value="1"/>
</dbReference>
<protein>
    <recommendedName>
        <fullName evidence="1">diguanylate cyclase</fullName>
        <ecNumber evidence="1">2.7.7.65</ecNumber>
    </recommendedName>
</protein>
<dbReference type="EC" id="2.7.7.65" evidence="1"/>
<dbReference type="GO" id="GO:1902201">
    <property type="term" value="P:negative regulation of bacterial-type flagellum-dependent cell motility"/>
    <property type="evidence" value="ECO:0007669"/>
    <property type="project" value="TreeGrafter"/>
</dbReference>
<feature type="domain" description="GGDEF" evidence="3">
    <location>
        <begin position="100"/>
        <end position="230"/>
    </location>
</feature>
<evidence type="ECO:0000313" key="6">
    <source>
        <dbReference type="Proteomes" id="UP000272781"/>
    </source>
</evidence>
<dbReference type="InterPro" id="IPR050469">
    <property type="entry name" value="Diguanylate_Cyclase"/>
</dbReference>
<dbReference type="InterPro" id="IPR043128">
    <property type="entry name" value="Rev_trsase/Diguanyl_cyclase"/>
</dbReference>
<dbReference type="GO" id="GO:0052621">
    <property type="term" value="F:diguanylate cyclase activity"/>
    <property type="evidence" value="ECO:0007669"/>
    <property type="project" value="UniProtKB-EC"/>
</dbReference>
<dbReference type="RefSeq" id="WP_123352632.1">
    <property type="nucleotide sequence ID" value="NZ_CP027432.2"/>
</dbReference>
<keyword evidence="7" id="KW-1185">Reference proteome</keyword>
<evidence type="ECO:0000313" key="5">
    <source>
        <dbReference type="EMBL" id="ROR40252.1"/>
    </source>
</evidence>
<proteinExistence type="predicted"/>
<reference evidence="4" key="3">
    <citation type="submission" date="2019-06" db="EMBL/GenBank/DDBJ databases">
        <title>A comparative analysis of the Nautiliaceae.</title>
        <authorList>
            <person name="Grosche A."/>
            <person name="Smedile F."/>
            <person name="Vetriani C."/>
        </authorList>
    </citation>
    <scope>NUCLEOTIDE SEQUENCE</scope>
    <source>
        <strain evidence="4">TB6</strain>
    </source>
</reference>
<dbReference type="InterPro" id="IPR000160">
    <property type="entry name" value="GGDEF_dom"/>
</dbReference>
<dbReference type="SUPFAM" id="SSF55073">
    <property type="entry name" value="Nucleotide cyclase"/>
    <property type="match status" value="1"/>
</dbReference>